<dbReference type="SMART" id="SM00028">
    <property type="entry name" value="TPR"/>
    <property type="match status" value="1"/>
</dbReference>
<dbReference type="AlphaFoldDB" id="A0A318UDD5"/>
<comment type="caution">
    <text evidence="5">The sequence shown here is derived from an EMBL/GenBank/DDBJ whole genome shotgun (WGS) entry which is preliminary data.</text>
</comment>
<keyword evidence="2 3" id="KW-0802">TPR repeat</keyword>
<dbReference type="Gene3D" id="3.40.710.10">
    <property type="entry name" value="DD-peptidase/beta-lactamase superfamily"/>
    <property type="match status" value="1"/>
</dbReference>
<dbReference type="Pfam" id="PF00144">
    <property type="entry name" value="Beta-lactamase"/>
    <property type="match status" value="1"/>
</dbReference>
<organism evidence="5 6">
    <name type="scientific">Pedobacter nutrimenti</name>
    <dbReference type="NCBI Taxonomy" id="1241337"/>
    <lineage>
        <taxon>Bacteria</taxon>
        <taxon>Pseudomonadati</taxon>
        <taxon>Bacteroidota</taxon>
        <taxon>Sphingobacteriia</taxon>
        <taxon>Sphingobacteriales</taxon>
        <taxon>Sphingobacteriaceae</taxon>
        <taxon>Pedobacter</taxon>
    </lineage>
</organism>
<dbReference type="SUPFAM" id="SSF48452">
    <property type="entry name" value="TPR-like"/>
    <property type="match status" value="1"/>
</dbReference>
<accession>A0A318UDD5</accession>
<dbReference type="InterPro" id="IPR011990">
    <property type="entry name" value="TPR-like_helical_dom_sf"/>
</dbReference>
<reference evidence="5 6" key="1">
    <citation type="submission" date="2018-06" db="EMBL/GenBank/DDBJ databases">
        <title>Genomic Encyclopedia of Archaeal and Bacterial Type Strains, Phase II (KMG-II): from individual species to whole genera.</title>
        <authorList>
            <person name="Goeker M."/>
        </authorList>
    </citation>
    <scope>NUCLEOTIDE SEQUENCE [LARGE SCALE GENOMIC DNA]</scope>
    <source>
        <strain evidence="5 6">DSM 27372</strain>
    </source>
</reference>
<feature type="repeat" description="TPR" evidence="3">
    <location>
        <begin position="448"/>
        <end position="481"/>
    </location>
</feature>
<dbReference type="InterPro" id="IPR001466">
    <property type="entry name" value="Beta-lactam-related"/>
</dbReference>
<sequence length="494" mass="54963">MKTFYSTAYARQFQALLVLFFLLFNKVALGQSEKNKLDVFLKGMMNYYGIPGMQVAVIKQGKLVYLSAYGLANVPFSVPVTTKTLFPINSATKCFTGTAIMQLVEAGKIKLDDAAEKYLKDLPEAWQKVTVRQLLTHTSGLPDIVNGDTGKMIAEGEDSIALVQVKKLPLRFLPGEKSEYNQTNYVLLGQMVERISGKSFTVFIEQGQFVPARLEQSRFGDSHDVIPNLSEAYSYKYNRNGLWRRSSELKRVFEEFALITRPAAGINSTAGDIAKWMMALLDGKFINKTSRDIMWTPAAHNDGSLAPRALGWSVSSKGQHAAVSGSGGMRSAFSYYPAEELGVIILTNLRGANPEKFIEQVAGFYIPILHPYTGNGLQPAAKAMHQQLLKEGFAKITNVYAGFRQKDAEFKLPEYAVNDWGYMLLYTGHTSEAVEVLKFNVQLYAGSANVYDSLGEAYATAGNKKKAIENYNRCLKLQPENEHAKRQLQILKGR</sequence>
<evidence type="ECO:0000256" key="3">
    <source>
        <dbReference type="PROSITE-ProRule" id="PRU00339"/>
    </source>
</evidence>
<evidence type="ECO:0000256" key="1">
    <source>
        <dbReference type="ARBA" id="ARBA00022737"/>
    </source>
</evidence>
<name>A0A318UDD5_9SPHI</name>
<dbReference type="PROSITE" id="PS50293">
    <property type="entry name" value="TPR_REGION"/>
    <property type="match status" value="1"/>
</dbReference>
<feature type="domain" description="Beta-lactamase-related" evidence="4">
    <location>
        <begin position="41"/>
        <end position="355"/>
    </location>
</feature>
<dbReference type="Proteomes" id="UP000248198">
    <property type="component" value="Unassembled WGS sequence"/>
</dbReference>
<dbReference type="InterPro" id="IPR019734">
    <property type="entry name" value="TPR_rpt"/>
</dbReference>
<dbReference type="PANTHER" id="PTHR46825:SF9">
    <property type="entry name" value="BETA-LACTAMASE-RELATED DOMAIN-CONTAINING PROTEIN"/>
    <property type="match status" value="1"/>
</dbReference>
<dbReference type="InterPro" id="IPR013105">
    <property type="entry name" value="TPR_2"/>
</dbReference>
<dbReference type="SUPFAM" id="SSF56601">
    <property type="entry name" value="beta-lactamase/transpeptidase-like"/>
    <property type="match status" value="1"/>
</dbReference>
<dbReference type="InterPro" id="IPR050491">
    <property type="entry name" value="AmpC-like"/>
</dbReference>
<dbReference type="InterPro" id="IPR012338">
    <property type="entry name" value="Beta-lactam/transpept-like"/>
</dbReference>
<dbReference type="RefSeq" id="WP_110832051.1">
    <property type="nucleotide sequence ID" value="NZ_QKLU01000005.1"/>
</dbReference>
<dbReference type="OrthoDB" id="9793489at2"/>
<dbReference type="Gene3D" id="1.25.40.10">
    <property type="entry name" value="Tetratricopeptide repeat domain"/>
    <property type="match status" value="1"/>
</dbReference>
<evidence type="ECO:0000259" key="4">
    <source>
        <dbReference type="Pfam" id="PF00144"/>
    </source>
</evidence>
<keyword evidence="1" id="KW-0677">Repeat</keyword>
<proteinExistence type="predicted"/>
<evidence type="ECO:0000313" key="6">
    <source>
        <dbReference type="Proteomes" id="UP000248198"/>
    </source>
</evidence>
<evidence type="ECO:0000256" key="2">
    <source>
        <dbReference type="ARBA" id="ARBA00022803"/>
    </source>
</evidence>
<protein>
    <submittedName>
        <fullName evidence="5">CubicO group peptidase (Beta-lactamase class C family)</fullName>
    </submittedName>
</protein>
<dbReference type="Pfam" id="PF07719">
    <property type="entry name" value="TPR_2"/>
    <property type="match status" value="1"/>
</dbReference>
<dbReference type="PROSITE" id="PS50005">
    <property type="entry name" value="TPR"/>
    <property type="match status" value="1"/>
</dbReference>
<dbReference type="PANTHER" id="PTHR46825">
    <property type="entry name" value="D-ALANYL-D-ALANINE-CARBOXYPEPTIDASE/ENDOPEPTIDASE AMPH"/>
    <property type="match status" value="1"/>
</dbReference>
<gene>
    <name evidence="5" type="ORF">B0O44_10526</name>
</gene>
<dbReference type="EMBL" id="QKLU01000005">
    <property type="protein sequence ID" value="PYF72659.1"/>
    <property type="molecule type" value="Genomic_DNA"/>
</dbReference>
<keyword evidence="6" id="KW-1185">Reference proteome</keyword>
<evidence type="ECO:0000313" key="5">
    <source>
        <dbReference type="EMBL" id="PYF72659.1"/>
    </source>
</evidence>